<organism evidence="3">
    <name type="scientific">hydrocarbon metagenome</name>
    <dbReference type="NCBI Taxonomy" id="938273"/>
    <lineage>
        <taxon>unclassified sequences</taxon>
        <taxon>metagenomes</taxon>
        <taxon>ecological metagenomes</taxon>
    </lineage>
</organism>
<reference evidence="3" key="1">
    <citation type="journal article" date="2015" name="Proc. Natl. Acad. Sci. U.S.A.">
        <title>Networks of energetic and metabolic interactions define dynamics in microbial communities.</title>
        <authorList>
            <person name="Embree M."/>
            <person name="Liu J.K."/>
            <person name="Al-Bassam M.M."/>
            <person name="Zengler K."/>
        </authorList>
    </citation>
    <scope>NUCLEOTIDE SEQUENCE</scope>
</reference>
<dbReference type="GO" id="GO:0003677">
    <property type="term" value="F:DNA binding"/>
    <property type="evidence" value="ECO:0007669"/>
    <property type="project" value="UniProtKB-KW"/>
</dbReference>
<keyword evidence="1" id="KW-0238">DNA-binding</keyword>
<sequence>MCSRCGILIEKALSDSVHNCPHCGLSVSRDWNAAINMLGLGLQSVGIKNVEALPL</sequence>
<feature type="domain" description="Cas12f1-like TNB" evidence="2">
    <location>
        <begin position="1"/>
        <end position="37"/>
    </location>
</feature>
<dbReference type="Pfam" id="PF07282">
    <property type="entry name" value="Cas12f1-like_TNB"/>
    <property type="match status" value="1"/>
</dbReference>
<dbReference type="EMBL" id="LNQE01001410">
    <property type="protein sequence ID" value="KUG17950.1"/>
    <property type="molecule type" value="Genomic_DNA"/>
</dbReference>
<dbReference type="InterPro" id="IPR010095">
    <property type="entry name" value="Cas12f1-like_TNB"/>
</dbReference>
<gene>
    <name evidence="3" type="ORF">ASZ90_012344</name>
</gene>
<protein>
    <submittedName>
        <fullName evidence="3">Mobile element protein</fullName>
    </submittedName>
</protein>
<evidence type="ECO:0000313" key="3">
    <source>
        <dbReference type="EMBL" id="KUG17950.1"/>
    </source>
</evidence>
<dbReference type="AlphaFoldDB" id="A0A0W8FB01"/>
<proteinExistence type="predicted"/>
<comment type="caution">
    <text evidence="3">The sequence shown here is derived from an EMBL/GenBank/DDBJ whole genome shotgun (WGS) entry which is preliminary data.</text>
</comment>
<name>A0A0W8FB01_9ZZZZ</name>
<accession>A0A0W8FB01</accession>
<evidence type="ECO:0000259" key="2">
    <source>
        <dbReference type="Pfam" id="PF07282"/>
    </source>
</evidence>
<evidence type="ECO:0000256" key="1">
    <source>
        <dbReference type="ARBA" id="ARBA00023125"/>
    </source>
</evidence>